<dbReference type="FunFam" id="1.10.287.130:FF:000001">
    <property type="entry name" value="Two-component sensor histidine kinase"/>
    <property type="match status" value="1"/>
</dbReference>
<evidence type="ECO:0000256" key="3">
    <source>
        <dbReference type="ARBA" id="ARBA00012438"/>
    </source>
</evidence>
<dbReference type="Pfam" id="PF02518">
    <property type="entry name" value="HATPase_c"/>
    <property type="match status" value="1"/>
</dbReference>
<keyword evidence="12" id="KW-0902">Two-component regulatory system</keyword>
<comment type="catalytic activity">
    <reaction evidence="1">
        <text>ATP + protein L-histidine = ADP + protein N-phospho-L-histidine.</text>
        <dbReference type="EC" id="2.7.13.3"/>
    </reaction>
</comment>
<dbReference type="SUPFAM" id="SSF158472">
    <property type="entry name" value="HAMP domain-like"/>
    <property type="match status" value="1"/>
</dbReference>
<dbReference type="PANTHER" id="PTHR45528:SF11">
    <property type="entry name" value="HISTIDINE KINASE"/>
    <property type="match status" value="1"/>
</dbReference>
<dbReference type="PROSITE" id="PS50885">
    <property type="entry name" value="HAMP"/>
    <property type="match status" value="1"/>
</dbReference>
<keyword evidence="14 17" id="KW-0472">Membrane</keyword>
<dbReference type="SUPFAM" id="SSF55874">
    <property type="entry name" value="ATPase domain of HSP90 chaperone/DNA topoisomerase II/histidine kinase"/>
    <property type="match status" value="1"/>
</dbReference>
<sequence length="430" mass="48780">MSLFIADFVTSLLYQERITNLVEEILITNGKKFIQTYKSVPSANLIPFMQNFSGLSGNLLQLYNKDGKPLLDEKNGEIQVDPIYIKTVLAGDIARDIDIREPYPPIIGLPFQVDGEPYALFLTVEKNSIEEEIMNSIHIMYIIILFFGSFLILVAARHFVNPILRLTNATKNMAKGKFDFELHTKRKDEIGLLTVSFNEMAKELAKLDRMRQDFVSNVSHEIQSPLTSISGFTKALKQKKMSEESRLHYLTIIEEESERLSRLSENLLLLSYLQQETHPLKISSYRLDEQIRKVVIALEPQWAAKEIEIDLKLDAITIQADEDQLNQVWTNLLSNSIKFTPAHGKIHIKEAVKEDQNVVSITNNGPGISEEEQDDIFKPFYKVDKSRNSTVKGNGLGLSIVKKIVDFHNGNIQVSGRLGEGATFTVQLPK</sequence>
<evidence type="ECO:0000256" key="12">
    <source>
        <dbReference type="ARBA" id="ARBA00023012"/>
    </source>
</evidence>
<evidence type="ECO:0000256" key="16">
    <source>
        <dbReference type="ARBA" id="ARBA00040841"/>
    </source>
</evidence>
<evidence type="ECO:0000256" key="17">
    <source>
        <dbReference type="SAM" id="Phobius"/>
    </source>
</evidence>
<comment type="caution">
    <text evidence="20">The sequence shown here is derived from an EMBL/GenBank/DDBJ whole genome shotgun (WGS) entry which is preliminary data.</text>
</comment>
<dbReference type="Pfam" id="PF00672">
    <property type="entry name" value="HAMP"/>
    <property type="match status" value="1"/>
</dbReference>
<organism evidence="20 21">
    <name type="scientific">Bacillus methanolicus PB1</name>
    <dbReference type="NCBI Taxonomy" id="997296"/>
    <lineage>
        <taxon>Bacteria</taxon>
        <taxon>Bacillati</taxon>
        <taxon>Bacillota</taxon>
        <taxon>Bacilli</taxon>
        <taxon>Bacillales</taxon>
        <taxon>Bacillaceae</taxon>
        <taxon>Bacillus</taxon>
    </lineage>
</organism>
<evidence type="ECO:0000256" key="9">
    <source>
        <dbReference type="ARBA" id="ARBA00022777"/>
    </source>
</evidence>
<evidence type="ECO:0000256" key="5">
    <source>
        <dbReference type="ARBA" id="ARBA00022553"/>
    </source>
</evidence>
<dbReference type="InterPro" id="IPR003660">
    <property type="entry name" value="HAMP_dom"/>
</dbReference>
<dbReference type="GO" id="GO:0005886">
    <property type="term" value="C:plasma membrane"/>
    <property type="evidence" value="ECO:0007669"/>
    <property type="project" value="UniProtKB-SubCell"/>
</dbReference>
<dbReference type="PROSITE" id="PS50109">
    <property type="entry name" value="HIS_KIN"/>
    <property type="match status" value="1"/>
</dbReference>
<protein>
    <recommendedName>
        <fullName evidence="16">Heme sensor protein HssS</fullName>
        <ecNumber evidence="3">2.7.13.3</ecNumber>
    </recommendedName>
</protein>
<dbReference type="eggNOG" id="COG2205">
    <property type="taxonomic scope" value="Bacteria"/>
</dbReference>
<dbReference type="Pfam" id="PF00512">
    <property type="entry name" value="HisKA"/>
    <property type="match status" value="1"/>
</dbReference>
<gene>
    <name evidence="20" type="ORF">PB1_10819</name>
</gene>
<dbReference type="STRING" id="997296.PB1_10819"/>
<evidence type="ECO:0000313" key="20">
    <source>
        <dbReference type="EMBL" id="EIJ78050.1"/>
    </source>
</evidence>
<dbReference type="InterPro" id="IPR036890">
    <property type="entry name" value="HATPase_C_sf"/>
</dbReference>
<dbReference type="PATRIC" id="fig|997296.3.peg.2272"/>
<evidence type="ECO:0000256" key="4">
    <source>
        <dbReference type="ARBA" id="ARBA00022475"/>
    </source>
</evidence>
<feature type="domain" description="Histidine kinase" evidence="18">
    <location>
        <begin position="217"/>
        <end position="430"/>
    </location>
</feature>
<accession>I3DUX9</accession>
<evidence type="ECO:0000256" key="13">
    <source>
        <dbReference type="ARBA" id="ARBA00023026"/>
    </source>
</evidence>
<keyword evidence="13" id="KW-0843">Virulence</keyword>
<dbReference type="InterPro" id="IPR050398">
    <property type="entry name" value="HssS/ArlS-like"/>
</dbReference>
<evidence type="ECO:0000256" key="6">
    <source>
        <dbReference type="ARBA" id="ARBA00022679"/>
    </source>
</evidence>
<dbReference type="PANTHER" id="PTHR45528">
    <property type="entry name" value="SENSOR HISTIDINE KINASE CPXA"/>
    <property type="match status" value="1"/>
</dbReference>
<keyword evidence="11 17" id="KW-1133">Transmembrane helix</keyword>
<dbReference type="CDD" id="cd06225">
    <property type="entry name" value="HAMP"/>
    <property type="match status" value="1"/>
</dbReference>
<proteinExistence type="predicted"/>
<reference evidence="20 21" key="1">
    <citation type="journal article" date="2012" name="Appl. Environ. Microbiol.">
        <title>Genome Sequence of Thermotolerant Bacillus methanolicus: Features and Regulation Related to Methylotrophy and Production of L-Lysine and L-Glutamate from Methanol.</title>
        <authorList>
            <person name="Heggeset T.M."/>
            <person name="Krog A."/>
            <person name="Balzer S."/>
            <person name="Wentzel A."/>
            <person name="Ellingsen T.E."/>
            <person name="Brautaset T."/>
        </authorList>
    </citation>
    <scope>NUCLEOTIDE SEQUENCE [LARGE SCALE GENOMIC DNA]</scope>
    <source>
        <strain evidence="20 21">PB1</strain>
    </source>
</reference>
<dbReference type="Proteomes" id="UP000010523">
    <property type="component" value="Unassembled WGS sequence"/>
</dbReference>
<dbReference type="SMART" id="SM00304">
    <property type="entry name" value="HAMP"/>
    <property type="match status" value="1"/>
</dbReference>
<dbReference type="EMBL" id="AFEU01000003">
    <property type="protein sequence ID" value="EIJ78050.1"/>
    <property type="molecule type" value="Genomic_DNA"/>
</dbReference>
<dbReference type="GO" id="GO:0000155">
    <property type="term" value="F:phosphorelay sensor kinase activity"/>
    <property type="evidence" value="ECO:0007669"/>
    <property type="project" value="InterPro"/>
</dbReference>
<dbReference type="InterPro" id="IPR036097">
    <property type="entry name" value="HisK_dim/P_sf"/>
</dbReference>
<dbReference type="FunFam" id="3.30.565.10:FF:000006">
    <property type="entry name" value="Sensor histidine kinase WalK"/>
    <property type="match status" value="1"/>
</dbReference>
<dbReference type="Gene3D" id="6.10.340.10">
    <property type="match status" value="1"/>
</dbReference>
<dbReference type="InterPro" id="IPR003661">
    <property type="entry name" value="HisK_dim/P_dom"/>
</dbReference>
<dbReference type="GO" id="GO:0005524">
    <property type="term" value="F:ATP binding"/>
    <property type="evidence" value="ECO:0007669"/>
    <property type="project" value="UniProtKB-KW"/>
</dbReference>
<evidence type="ECO:0000256" key="10">
    <source>
        <dbReference type="ARBA" id="ARBA00022840"/>
    </source>
</evidence>
<dbReference type="PRINTS" id="PR00344">
    <property type="entry name" value="BCTRLSENSOR"/>
</dbReference>
<evidence type="ECO:0000259" key="18">
    <source>
        <dbReference type="PROSITE" id="PS50109"/>
    </source>
</evidence>
<feature type="transmembrane region" description="Helical" evidence="17">
    <location>
        <begin position="139"/>
        <end position="160"/>
    </location>
</feature>
<dbReference type="AlphaFoldDB" id="I3DUX9"/>
<evidence type="ECO:0000256" key="11">
    <source>
        <dbReference type="ARBA" id="ARBA00022989"/>
    </source>
</evidence>
<dbReference type="Gene3D" id="1.10.287.130">
    <property type="match status" value="1"/>
</dbReference>
<evidence type="ECO:0000256" key="15">
    <source>
        <dbReference type="ARBA" id="ARBA00037219"/>
    </source>
</evidence>
<evidence type="ECO:0000256" key="7">
    <source>
        <dbReference type="ARBA" id="ARBA00022692"/>
    </source>
</evidence>
<evidence type="ECO:0000313" key="21">
    <source>
        <dbReference type="Proteomes" id="UP000010523"/>
    </source>
</evidence>
<comment type="subcellular location">
    <subcellularLocation>
        <location evidence="2">Cell membrane</location>
        <topology evidence="2">Multi-pass membrane protein</topology>
    </subcellularLocation>
</comment>
<keyword evidence="21" id="KW-1185">Reference proteome</keyword>
<keyword evidence="6" id="KW-0808">Transferase</keyword>
<dbReference type="InterPro" id="IPR005467">
    <property type="entry name" value="His_kinase_dom"/>
</dbReference>
<dbReference type="EC" id="2.7.13.3" evidence="3"/>
<dbReference type="InterPro" id="IPR003594">
    <property type="entry name" value="HATPase_dom"/>
</dbReference>
<name>I3DUX9_BACMT</name>
<dbReference type="CDD" id="cd00082">
    <property type="entry name" value="HisKA"/>
    <property type="match status" value="1"/>
</dbReference>
<keyword evidence="4" id="KW-1003">Cell membrane</keyword>
<keyword evidence="9 20" id="KW-0418">Kinase</keyword>
<evidence type="ECO:0000256" key="2">
    <source>
        <dbReference type="ARBA" id="ARBA00004651"/>
    </source>
</evidence>
<dbReference type="SMART" id="SM00387">
    <property type="entry name" value="HATPase_c"/>
    <property type="match status" value="1"/>
</dbReference>
<evidence type="ECO:0000259" key="19">
    <source>
        <dbReference type="PROSITE" id="PS50885"/>
    </source>
</evidence>
<evidence type="ECO:0000256" key="1">
    <source>
        <dbReference type="ARBA" id="ARBA00000085"/>
    </source>
</evidence>
<evidence type="ECO:0000256" key="8">
    <source>
        <dbReference type="ARBA" id="ARBA00022741"/>
    </source>
</evidence>
<keyword evidence="5" id="KW-0597">Phosphoprotein</keyword>
<comment type="function">
    <text evidence="15">Member of the two-component regulatory system HssS/HssR involved in intracellular heme homeostasis and tempering of staphylococcal virulence. HssS functions as a heme sensor histidine kinase which is autophosphorylated at a histidine residue and transfers its phosphate group to an aspartate residue of HssR. HssR/HssS activates the expression of hrtAB, an efflux pump, in response to extracellular heme, hemin, hemoglobin or blood.</text>
</comment>
<evidence type="ECO:0000256" key="14">
    <source>
        <dbReference type="ARBA" id="ARBA00023136"/>
    </source>
</evidence>
<dbReference type="SUPFAM" id="SSF47384">
    <property type="entry name" value="Homodimeric domain of signal transducing histidine kinase"/>
    <property type="match status" value="1"/>
</dbReference>
<dbReference type="Gene3D" id="3.30.565.10">
    <property type="entry name" value="Histidine kinase-like ATPase, C-terminal domain"/>
    <property type="match status" value="1"/>
</dbReference>
<keyword evidence="10" id="KW-0067">ATP-binding</keyword>
<dbReference type="CDD" id="cd00075">
    <property type="entry name" value="HATPase"/>
    <property type="match status" value="1"/>
</dbReference>
<keyword evidence="8" id="KW-0547">Nucleotide-binding</keyword>
<feature type="domain" description="HAMP" evidence="19">
    <location>
        <begin position="157"/>
        <end position="209"/>
    </location>
</feature>
<keyword evidence="7 17" id="KW-0812">Transmembrane</keyword>
<dbReference type="SMART" id="SM00388">
    <property type="entry name" value="HisKA"/>
    <property type="match status" value="1"/>
</dbReference>
<dbReference type="InterPro" id="IPR004358">
    <property type="entry name" value="Sig_transdc_His_kin-like_C"/>
</dbReference>